<name>A0A9P6L6U9_9AGAM</name>
<comment type="subcellular location">
    <subcellularLocation>
        <location evidence="2">Mitochondrion</location>
    </subcellularLocation>
</comment>
<keyword evidence="5 9" id="KW-0479">Metal-binding</keyword>
<feature type="region of interest" description="Disordered" evidence="10">
    <location>
        <begin position="493"/>
        <end position="525"/>
    </location>
</feature>
<feature type="compositionally biased region" description="Acidic residues" evidence="10">
    <location>
        <begin position="375"/>
        <end position="386"/>
    </location>
</feature>
<dbReference type="Gene3D" id="3.40.50.1220">
    <property type="entry name" value="TPP-binding domain"/>
    <property type="match status" value="1"/>
</dbReference>
<feature type="domain" description="Deacetylase sirtuin-type" evidence="11">
    <location>
        <begin position="164"/>
        <end position="484"/>
    </location>
</feature>
<evidence type="ECO:0000256" key="4">
    <source>
        <dbReference type="ARBA" id="ARBA00022679"/>
    </source>
</evidence>
<evidence type="ECO:0000256" key="1">
    <source>
        <dbReference type="ARBA" id="ARBA00001947"/>
    </source>
</evidence>
<feature type="binding site" evidence="9">
    <location>
        <position position="318"/>
    </location>
    <ligand>
        <name>Zn(2+)</name>
        <dbReference type="ChEBI" id="CHEBI:29105"/>
    </ligand>
</feature>
<dbReference type="GO" id="GO:0046872">
    <property type="term" value="F:metal ion binding"/>
    <property type="evidence" value="ECO:0007669"/>
    <property type="project" value="UniProtKB-KW"/>
</dbReference>
<dbReference type="SUPFAM" id="SSF52467">
    <property type="entry name" value="DHS-like NAD/FAD-binding domain"/>
    <property type="match status" value="1"/>
</dbReference>
<dbReference type="OrthoDB" id="420264at2759"/>
<evidence type="ECO:0000256" key="2">
    <source>
        <dbReference type="ARBA" id="ARBA00004173"/>
    </source>
</evidence>
<evidence type="ECO:0000256" key="7">
    <source>
        <dbReference type="ARBA" id="ARBA00023027"/>
    </source>
</evidence>
<evidence type="ECO:0000256" key="6">
    <source>
        <dbReference type="ARBA" id="ARBA00022833"/>
    </source>
</evidence>
<dbReference type="EMBL" id="WIUZ02000007">
    <property type="protein sequence ID" value="KAF9785200.1"/>
    <property type="molecule type" value="Genomic_DNA"/>
</dbReference>
<dbReference type="AlphaFoldDB" id="A0A9P6L6U9"/>
<keyword evidence="6 9" id="KW-0862">Zinc</keyword>
<dbReference type="Gene3D" id="3.30.1600.10">
    <property type="entry name" value="SIR2/SIRT2 'Small Domain"/>
    <property type="match status" value="1"/>
</dbReference>
<dbReference type="GO" id="GO:0046970">
    <property type="term" value="F:histone H4K16 deacetylase activity, NAD-dependent"/>
    <property type="evidence" value="ECO:0007669"/>
    <property type="project" value="TreeGrafter"/>
</dbReference>
<keyword evidence="13" id="KW-1185">Reference proteome</keyword>
<reference evidence="12" key="1">
    <citation type="journal article" date="2020" name="Nat. Commun.">
        <title>Large-scale genome sequencing of mycorrhizal fungi provides insights into the early evolution of symbiotic traits.</title>
        <authorList>
            <person name="Miyauchi S."/>
            <person name="Kiss E."/>
            <person name="Kuo A."/>
            <person name="Drula E."/>
            <person name="Kohler A."/>
            <person name="Sanchez-Garcia M."/>
            <person name="Morin E."/>
            <person name="Andreopoulos B."/>
            <person name="Barry K.W."/>
            <person name="Bonito G."/>
            <person name="Buee M."/>
            <person name="Carver A."/>
            <person name="Chen C."/>
            <person name="Cichocki N."/>
            <person name="Clum A."/>
            <person name="Culley D."/>
            <person name="Crous P.W."/>
            <person name="Fauchery L."/>
            <person name="Girlanda M."/>
            <person name="Hayes R.D."/>
            <person name="Keri Z."/>
            <person name="LaButti K."/>
            <person name="Lipzen A."/>
            <person name="Lombard V."/>
            <person name="Magnuson J."/>
            <person name="Maillard F."/>
            <person name="Murat C."/>
            <person name="Nolan M."/>
            <person name="Ohm R.A."/>
            <person name="Pangilinan J."/>
            <person name="Pereira M.F."/>
            <person name="Perotto S."/>
            <person name="Peter M."/>
            <person name="Pfister S."/>
            <person name="Riley R."/>
            <person name="Sitrit Y."/>
            <person name="Stielow J.B."/>
            <person name="Szollosi G."/>
            <person name="Zifcakova L."/>
            <person name="Stursova M."/>
            <person name="Spatafora J.W."/>
            <person name="Tedersoo L."/>
            <person name="Vaario L.M."/>
            <person name="Yamada A."/>
            <person name="Yan M."/>
            <person name="Wang P."/>
            <person name="Xu J."/>
            <person name="Bruns T."/>
            <person name="Baldrian P."/>
            <person name="Vilgalys R."/>
            <person name="Dunand C."/>
            <person name="Henrissat B."/>
            <person name="Grigoriev I.V."/>
            <person name="Hibbett D."/>
            <person name="Nagy L.G."/>
            <person name="Martin F.M."/>
        </authorList>
    </citation>
    <scope>NUCLEOTIDE SEQUENCE</scope>
    <source>
        <strain evidence="12">UH-Tt-Lm1</strain>
    </source>
</reference>
<feature type="region of interest" description="Disordered" evidence="10">
    <location>
        <begin position="351"/>
        <end position="394"/>
    </location>
</feature>
<dbReference type="Proteomes" id="UP000736335">
    <property type="component" value="Unassembled WGS sequence"/>
</dbReference>
<keyword evidence="7" id="KW-0520">NAD</keyword>
<comment type="cofactor">
    <cofactor evidence="1">
        <name>Zn(2+)</name>
        <dbReference type="ChEBI" id="CHEBI:29105"/>
    </cofactor>
</comment>
<feature type="binding site" evidence="9">
    <location>
        <position position="342"/>
    </location>
    <ligand>
        <name>Zn(2+)</name>
        <dbReference type="ChEBI" id="CHEBI:29105"/>
    </ligand>
</feature>
<proteinExistence type="inferred from homology"/>
<feature type="compositionally biased region" description="Basic and acidic residues" evidence="10">
    <location>
        <begin position="563"/>
        <end position="576"/>
    </location>
</feature>
<evidence type="ECO:0000313" key="13">
    <source>
        <dbReference type="Proteomes" id="UP000736335"/>
    </source>
</evidence>
<feature type="binding site" evidence="9">
    <location>
        <position position="345"/>
    </location>
    <ligand>
        <name>Zn(2+)</name>
        <dbReference type="ChEBI" id="CHEBI:29105"/>
    </ligand>
</feature>
<dbReference type="GO" id="GO:0005634">
    <property type="term" value="C:nucleus"/>
    <property type="evidence" value="ECO:0007669"/>
    <property type="project" value="TreeGrafter"/>
</dbReference>
<dbReference type="InterPro" id="IPR029035">
    <property type="entry name" value="DHS-like_NAD/FAD-binding_dom"/>
</dbReference>
<organism evidence="12 13">
    <name type="scientific">Thelephora terrestris</name>
    <dbReference type="NCBI Taxonomy" id="56493"/>
    <lineage>
        <taxon>Eukaryota</taxon>
        <taxon>Fungi</taxon>
        <taxon>Dikarya</taxon>
        <taxon>Basidiomycota</taxon>
        <taxon>Agaricomycotina</taxon>
        <taxon>Agaricomycetes</taxon>
        <taxon>Thelephorales</taxon>
        <taxon>Thelephoraceae</taxon>
        <taxon>Thelephora</taxon>
    </lineage>
</organism>
<evidence type="ECO:0000259" key="11">
    <source>
        <dbReference type="PROSITE" id="PS50305"/>
    </source>
</evidence>
<dbReference type="InterPro" id="IPR026591">
    <property type="entry name" value="Sirtuin_cat_small_dom_sf"/>
</dbReference>
<dbReference type="GO" id="GO:0005739">
    <property type="term" value="C:mitochondrion"/>
    <property type="evidence" value="ECO:0007669"/>
    <property type="project" value="UniProtKB-SubCell"/>
</dbReference>
<evidence type="ECO:0000313" key="12">
    <source>
        <dbReference type="EMBL" id="KAF9785200.1"/>
    </source>
</evidence>
<comment type="similarity">
    <text evidence="3">Belongs to the sirtuin family. Class I subfamily.</text>
</comment>
<dbReference type="InterPro" id="IPR003000">
    <property type="entry name" value="Sirtuin"/>
</dbReference>
<accession>A0A9P6L6U9</accession>
<feature type="binding site" evidence="9">
    <location>
        <position position="321"/>
    </location>
    <ligand>
        <name>Zn(2+)</name>
        <dbReference type="ChEBI" id="CHEBI:29105"/>
    </ligand>
</feature>
<keyword evidence="8" id="KW-0496">Mitochondrion</keyword>
<dbReference type="PANTHER" id="PTHR11085:SF9">
    <property type="entry name" value="NAD-DEPENDENT PROTEIN DEACETYLASE SIRTUIN-1"/>
    <property type="match status" value="1"/>
</dbReference>
<feature type="active site" description="Proton acceptor" evidence="9">
    <location>
        <position position="310"/>
    </location>
</feature>
<dbReference type="GO" id="GO:0070403">
    <property type="term" value="F:NAD+ binding"/>
    <property type="evidence" value="ECO:0007669"/>
    <property type="project" value="InterPro"/>
</dbReference>
<dbReference type="PANTHER" id="PTHR11085">
    <property type="entry name" value="NAD-DEPENDENT PROTEIN DEACYLASE SIRTUIN-5, MITOCHONDRIAL-RELATED"/>
    <property type="match status" value="1"/>
</dbReference>
<comment type="caution">
    <text evidence="12">The sequence shown here is derived from an EMBL/GenBank/DDBJ whole genome shotgun (WGS) entry which is preliminary data.</text>
</comment>
<reference evidence="12" key="2">
    <citation type="submission" date="2020-11" db="EMBL/GenBank/DDBJ databases">
        <authorList>
            <consortium name="DOE Joint Genome Institute"/>
            <person name="Kuo A."/>
            <person name="Miyauchi S."/>
            <person name="Kiss E."/>
            <person name="Drula E."/>
            <person name="Kohler A."/>
            <person name="Sanchez-Garcia M."/>
            <person name="Andreopoulos B."/>
            <person name="Barry K.W."/>
            <person name="Bonito G."/>
            <person name="Buee M."/>
            <person name="Carver A."/>
            <person name="Chen C."/>
            <person name="Cichocki N."/>
            <person name="Clum A."/>
            <person name="Culley D."/>
            <person name="Crous P.W."/>
            <person name="Fauchery L."/>
            <person name="Girlanda M."/>
            <person name="Hayes R."/>
            <person name="Keri Z."/>
            <person name="Labutti K."/>
            <person name="Lipzen A."/>
            <person name="Lombard V."/>
            <person name="Magnuson J."/>
            <person name="Maillard F."/>
            <person name="Morin E."/>
            <person name="Murat C."/>
            <person name="Nolan M."/>
            <person name="Ohm R."/>
            <person name="Pangilinan J."/>
            <person name="Pereira M."/>
            <person name="Perotto S."/>
            <person name="Peter M."/>
            <person name="Riley R."/>
            <person name="Sitrit Y."/>
            <person name="Stielow B."/>
            <person name="Szollosi G."/>
            <person name="Zifcakova L."/>
            <person name="Stursova M."/>
            <person name="Spatafora J.W."/>
            <person name="Tedersoo L."/>
            <person name="Vaario L.-M."/>
            <person name="Yamada A."/>
            <person name="Yan M."/>
            <person name="Wang P."/>
            <person name="Xu J."/>
            <person name="Bruns T."/>
            <person name="Baldrian P."/>
            <person name="Vilgalys R."/>
            <person name="Henrissat B."/>
            <person name="Grigoriev I.V."/>
            <person name="Hibbett D."/>
            <person name="Nagy L.G."/>
            <person name="Martin F.M."/>
        </authorList>
    </citation>
    <scope>NUCLEOTIDE SEQUENCE</scope>
    <source>
        <strain evidence="12">UH-Tt-Lm1</strain>
    </source>
</reference>
<evidence type="ECO:0000256" key="10">
    <source>
        <dbReference type="SAM" id="MobiDB-lite"/>
    </source>
</evidence>
<dbReference type="InterPro" id="IPR026590">
    <property type="entry name" value="Ssirtuin_cat_dom"/>
</dbReference>
<feature type="compositionally biased region" description="Acidic residues" evidence="10">
    <location>
        <begin position="76"/>
        <end position="85"/>
    </location>
</feature>
<feature type="region of interest" description="Disordered" evidence="10">
    <location>
        <begin position="563"/>
        <end position="583"/>
    </location>
</feature>
<evidence type="ECO:0000256" key="8">
    <source>
        <dbReference type="ARBA" id="ARBA00023128"/>
    </source>
</evidence>
<evidence type="ECO:0000256" key="5">
    <source>
        <dbReference type="ARBA" id="ARBA00022723"/>
    </source>
</evidence>
<feature type="compositionally biased region" description="Basic residues" evidence="10">
    <location>
        <begin position="362"/>
        <end position="372"/>
    </location>
</feature>
<dbReference type="PROSITE" id="PS50305">
    <property type="entry name" value="SIRTUIN"/>
    <property type="match status" value="1"/>
</dbReference>
<dbReference type="Pfam" id="PF02146">
    <property type="entry name" value="SIR2"/>
    <property type="match status" value="2"/>
</dbReference>
<gene>
    <name evidence="12" type="ORF">BJ322DRAFT_1108658</name>
</gene>
<dbReference type="InterPro" id="IPR050134">
    <property type="entry name" value="NAD-dep_sirtuin_deacylases"/>
</dbReference>
<evidence type="ECO:0000256" key="3">
    <source>
        <dbReference type="ARBA" id="ARBA00006924"/>
    </source>
</evidence>
<evidence type="ECO:0000256" key="9">
    <source>
        <dbReference type="PROSITE-ProRule" id="PRU00236"/>
    </source>
</evidence>
<keyword evidence="4" id="KW-0808">Transferase</keyword>
<protein>
    <submittedName>
        <fullName evidence="12">SIR2-domain-containing protein</fullName>
    </submittedName>
</protein>
<sequence>MAENLVNSQPLVKPSPRYLAQAKAFLSYIADVEVDEETIEDILTGLDEEFIPSVTSDGEESGAEPNSPSRNSPGGELDEEEDEFAQEANDAWTEEEVKQIIQFLKQRGMKAFLTEYVLVRQIPIARILYAFGISLCKELREKQLKTQMYFLKVVIFQVLQRRQKLSLYNSVDDAVDLIHKSRNILILTGAGISVSCGIPDFRSENGLYASLKERNDYDLDDPQQMQVALHVVGSLLHVHLTGLILNTSERSQMSSSDGFAKDIYPSRFIPSPCHRFIKLIEDQGKLLRNYTQNIDTLETAAGVRRVLQCHGSFATASCIQCCVKVVGVEIEEEILASRVPLCKVCNAGGGNTGKASKASKEQHKRKKKKRKNNGWDEDDSEEDEPDLPNHPPGIMKPDITFFGEKLTDDFDRALEEDRERVDLVLIIGTSLKVSPVAEAPGYLPHSVPQILINKTPINHINPDIMLLGNADTIVQHLCLKLGWDLPLDPRQKGPLAQSAKTQAILGKRPSSSADSANESEEVVGPTRVGDSHVWLFEGADGGRWLKEFERTLQQEREAQDLIIRETLDEGDPEPRNAKKARVM</sequence>
<feature type="region of interest" description="Disordered" evidence="10">
    <location>
        <begin position="53"/>
        <end position="89"/>
    </location>
</feature>